<dbReference type="AlphaFoldDB" id="A0AAJ1BS97"/>
<dbReference type="EMBL" id="JAMXLX010000001">
    <property type="protein sequence ID" value="MCO5955404.1"/>
    <property type="molecule type" value="Genomic_DNA"/>
</dbReference>
<accession>A0AAJ1BS97</accession>
<protein>
    <submittedName>
        <fullName evidence="2">Uncharacterized protein</fullName>
    </submittedName>
</protein>
<sequence length="160" mass="17186">MIEAGVASFIEGRVMILIATRNDAHRPMIGRATGARFDSDNGRISLLVSASQWPDAVAHAVPEAPISATFVKPDNYKAYQIKGPIIEVRAADTIDQARGSRYVADMLAEMGALGVSRLQLSSTLSDRNLVRITFFPRDLFVQTPGPEAGRRLGDSGTAAS</sequence>
<reference evidence="2 3" key="1">
    <citation type="submission" date="2022-06" db="EMBL/GenBank/DDBJ databases">
        <authorList>
            <person name="Sun Q."/>
        </authorList>
    </citation>
    <scope>NUCLEOTIDE SEQUENCE</scope>
    <source>
        <strain evidence="2">S101</strain>
        <strain evidence="1 3">S153</strain>
    </source>
</reference>
<name>A0AAJ1BS97_9HYPH</name>
<dbReference type="Proteomes" id="UP001155079">
    <property type="component" value="Unassembled WGS sequence"/>
</dbReference>
<evidence type="ECO:0000313" key="4">
    <source>
        <dbReference type="Proteomes" id="UP001155380"/>
    </source>
</evidence>
<evidence type="ECO:0000313" key="3">
    <source>
        <dbReference type="Proteomes" id="UP001155079"/>
    </source>
</evidence>
<keyword evidence="3" id="KW-1185">Reference proteome</keyword>
<evidence type="ECO:0000313" key="1">
    <source>
        <dbReference type="EMBL" id="MCM2402904.1"/>
    </source>
</evidence>
<gene>
    <name evidence="1" type="ORF">NBH20_17185</name>
    <name evidence="2" type="ORF">NBH21_01360</name>
</gene>
<dbReference type="Gene3D" id="2.30.110.10">
    <property type="entry name" value="Electron Transport, Fmn-binding Protein, Chain A"/>
    <property type="match status" value="1"/>
</dbReference>
<comment type="caution">
    <text evidence="2">The sequence shown here is derived from an EMBL/GenBank/DDBJ whole genome shotgun (WGS) entry which is preliminary data.</text>
</comment>
<proteinExistence type="predicted"/>
<organism evidence="2 4">
    <name type="scientific">Ciceribacter sichuanensis</name>
    <dbReference type="NCBI Taxonomy" id="2949647"/>
    <lineage>
        <taxon>Bacteria</taxon>
        <taxon>Pseudomonadati</taxon>
        <taxon>Pseudomonadota</taxon>
        <taxon>Alphaproteobacteria</taxon>
        <taxon>Hyphomicrobiales</taxon>
        <taxon>Rhizobiaceae</taxon>
        <taxon>Ciceribacter</taxon>
    </lineage>
</organism>
<evidence type="ECO:0000313" key="2">
    <source>
        <dbReference type="EMBL" id="MCO5955404.1"/>
    </source>
</evidence>
<dbReference type="EMBL" id="JAMQAY010000007">
    <property type="protein sequence ID" value="MCM2402904.1"/>
    <property type="molecule type" value="Genomic_DNA"/>
</dbReference>
<dbReference type="RefSeq" id="WP_250912167.1">
    <property type="nucleotide sequence ID" value="NZ_JAMQAY010000007.1"/>
</dbReference>
<dbReference type="InterPro" id="IPR012349">
    <property type="entry name" value="Split_barrel_FMN-bd"/>
</dbReference>
<dbReference type="Proteomes" id="UP001155380">
    <property type="component" value="Unassembled WGS sequence"/>
</dbReference>